<proteinExistence type="predicted"/>
<dbReference type="SUPFAM" id="SSF102829">
    <property type="entry name" value="Cell division protein ZapA-like"/>
    <property type="match status" value="1"/>
</dbReference>
<keyword evidence="1" id="KW-0132">Cell division</keyword>
<dbReference type="RefSeq" id="WP_107967641.1">
    <property type="nucleotide sequence ID" value="NZ_NWBU01000007.1"/>
</dbReference>
<protein>
    <submittedName>
        <fullName evidence="1">Cell division protein ZapA</fullName>
    </submittedName>
</protein>
<dbReference type="InterPro" id="IPR042233">
    <property type="entry name" value="Cell_div_ZapA_N"/>
</dbReference>
<dbReference type="AlphaFoldDB" id="A0A2T5FYP0"/>
<dbReference type="Gene3D" id="3.30.160.880">
    <property type="entry name" value="Cell division protein ZapA protomer, N-terminal domain"/>
    <property type="match status" value="1"/>
</dbReference>
<dbReference type="EMBL" id="NWBU01000007">
    <property type="protein sequence ID" value="PTQ11649.1"/>
    <property type="molecule type" value="Genomic_DNA"/>
</dbReference>
<dbReference type="OrthoDB" id="9797575at2"/>
<name>A0A2T5FYP0_9SPHN</name>
<dbReference type="Pfam" id="PF05164">
    <property type="entry name" value="ZapA"/>
    <property type="match status" value="1"/>
</dbReference>
<dbReference type="GO" id="GO:0051301">
    <property type="term" value="P:cell division"/>
    <property type="evidence" value="ECO:0007669"/>
    <property type="project" value="UniProtKB-KW"/>
</dbReference>
<evidence type="ECO:0000313" key="1">
    <source>
        <dbReference type="EMBL" id="PTQ11649.1"/>
    </source>
</evidence>
<organism evidence="1 2">
    <name type="scientific">Sphingomonas oleivorans</name>
    <dbReference type="NCBI Taxonomy" id="1735121"/>
    <lineage>
        <taxon>Bacteria</taxon>
        <taxon>Pseudomonadati</taxon>
        <taxon>Pseudomonadota</taxon>
        <taxon>Alphaproteobacteria</taxon>
        <taxon>Sphingomonadales</taxon>
        <taxon>Sphingomonadaceae</taxon>
        <taxon>Sphingomonas</taxon>
    </lineage>
</organism>
<gene>
    <name evidence="1" type="ORF">CLG96_09585</name>
</gene>
<comment type="caution">
    <text evidence="1">The sequence shown here is derived from an EMBL/GenBank/DDBJ whole genome shotgun (WGS) entry which is preliminary data.</text>
</comment>
<dbReference type="InterPro" id="IPR007838">
    <property type="entry name" value="Cell_div_ZapA-like"/>
</dbReference>
<dbReference type="InterPro" id="IPR036192">
    <property type="entry name" value="Cell_div_ZapA-like_sf"/>
</dbReference>
<keyword evidence="1" id="KW-0131">Cell cycle</keyword>
<dbReference type="Proteomes" id="UP000244162">
    <property type="component" value="Unassembled WGS sequence"/>
</dbReference>
<reference evidence="1 2" key="1">
    <citation type="submission" date="2017-09" db="EMBL/GenBank/DDBJ databases">
        <title>Sphingomonas panjinensis sp.nov., isolated from oil-contaminated soil.</title>
        <authorList>
            <person name="Wang L."/>
            <person name="Chen L."/>
        </authorList>
    </citation>
    <scope>NUCLEOTIDE SEQUENCE [LARGE SCALE GENOMIC DNA]</scope>
    <source>
        <strain evidence="1 2">FW-11</strain>
    </source>
</reference>
<accession>A0A2T5FYP0</accession>
<sequence>MAQVDLRVAGRHYELSCRDGEEARLRELARIVDAKAVEAARALGGVNEARQLLLAALLLADELSELRSAAANPPAGAYSDHDVADLIDRLAERLETLADGLEGRATTS</sequence>
<keyword evidence="2" id="KW-1185">Reference proteome</keyword>
<evidence type="ECO:0000313" key="2">
    <source>
        <dbReference type="Proteomes" id="UP000244162"/>
    </source>
</evidence>